<evidence type="ECO:0000313" key="3">
    <source>
        <dbReference type="Proteomes" id="UP000629371"/>
    </source>
</evidence>
<evidence type="ECO:0000256" key="1">
    <source>
        <dbReference type="SAM" id="Phobius"/>
    </source>
</evidence>
<protein>
    <submittedName>
        <fullName evidence="2">DUF4307 domain-containing protein</fullName>
    </submittedName>
</protein>
<gene>
    <name evidence="2" type="ORF">JK360_04645</name>
</gene>
<keyword evidence="3" id="KW-1185">Reference proteome</keyword>
<name>A0ABS1ML30_9ACTN</name>
<organism evidence="2 3">
    <name type="scientific">Streptomyces siderophoricus</name>
    <dbReference type="NCBI Taxonomy" id="2802281"/>
    <lineage>
        <taxon>Bacteria</taxon>
        <taxon>Bacillati</taxon>
        <taxon>Actinomycetota</taxon>
        <taxon>Actinomycetes</taxon>
        <taxon>Kitasatosporales</taxon>
        <taxon>Streptomycetaceae</taxon>
        <taxon>Streptomyces</taxon>
    </lineage>
</organism>
<dbReference type="Proteomes" id="UP000629371">
    <property type="component" value="Unassembled WGS sequence"/>
</dbReference>
<keyword evidence="1" id="KW-0812">Transmembrane</keyword>
<keyword evidence="1" id="KW-1133">Transmembrane helix</keyword>
<comment type="caution">
    <text evidence="2">The sequence shown here is derived from an EMBL/GenBank/DDBJ whole genome shotgun (WGS) entry which is preliminary data.</text>
</comment>
<feature type="transmembrane region" description="Helical" evidence="1">
    <location>
        <begin position="25"/>
        <end position="48"/>
    </location>
</feature>
<dbReference type="InterPro" id="IPR025443">
    <property type="entry name" value="DUF4307"/>
</dbReference>
<dbReference type="Pfam" id="PF14155">
    <property type="entry name" value="DUF4307"/>
    <property type="match status" value="1"/>
</dbReference>
<keyword evidence="1" id="KW-0472">Membrane</keyword>
<dbReference type="RefSeq" id="WP_201801772.1">
    <property type="nucleotide sequence ID" value="NZ_JAERRI010000002.1"/>
</dbReference>
<sequence length="141" mass="14641">MAAVREGLPDGRYGRSADQRADRKLKIIGAVLGAGLLGVVGWAGVSYISGQELSGRVISWDAVSDHAVKVHLEVVKDAADKGVCTLRSQAADGSEVGRKDVTIDQRTGQVDTEVTLRTTKRATNAVLVGCTSSSEGSSSAS</sequence>
<accession>A0ABS1ML30</accession>
<reference evidence="2 3" key="1">
    <citation type="submission" date="2021-01" db="EMBL/GenBank/DDBJ databases">
        <title>WGS of actinomycetes isolated from Thailand.</title>
        <authorList>
            <person name="Thawai C."/>
        </authorList>
    </citation>
    <scope>NUCLEOTIDE SEQUENCE [LARGE SCALE GENOMIC DNA]</scope>
    <source>
        <strain evidence="2 3">CH9-7</strain>
    </source>
</reference>
<proteinExistence type="predicted"/>
<evidence type="ECO:0000313" key="2">
    <source>
        <dbReference type="EMBL" id="MBL1088682.1"/>
    </source>
</evidence>
<dbReference type="EMBL" id="JAERRI010000002">
    <property type="protein sequence ID" value="MBL1088682.1"/>
    <property type="molecule type" value="Genomic_DNA"/>
</dbReference>